<evidence type="ECO:0008006" key="3">
    <source>
        <dbReference type="Google" id="ProtNLM"/>
    </source>
</evidence>
<proteinExistence type="predicted"/>
<reference evidence="2" key="1">
    <citation type="journal article" date="2019" name="Int. J. Syst. Evol. Microbiol.">
        <title>The Global Catalogue of Microorganisms (GCM) 10K type strain sequencing project: providing services to taxonomists for standard genome sequencing and annotation.</title>
        <authorList>
            <consortium name="The Broad Institute Genomics Platform"/>
            <consortium name="The Broad Institute Genome Sequencing Center for Infectious Disease"/>
            <person name="Wu L."/>
            <person name="Ma J."/>
        </authorList>
    </citation>
    <scope>NUCLEOTIDE SEQUENCE [LARGE SCALE GENOMIC DNA]</scope>
    <source>
        <strain evidence="2">IBRC-M 10987</strain>
    </source>
</reference>
<keyword evidence="2" id="KW-1185">Reference proteome</keyword>
<sequence>MMEKAIIEGWDVYLLAGIGSTRAFFTDCKAELAARLARSGKEPVIRELFPYGDQTQSMVRQIYDVHGDLSRVRSARLGGRSAAQQVRERSLGKPVLLIGHSGGGVAAYQAASMLADEGDIPDFRVVQLGSPKVPIREEHKNRVSYFYAVDEALKYRDPITRIGTWGGWRRSKLGLLVWDRRKFAPAQVATLTLLGGHPHYFRSRAPYVHHERGSNLSLTLNAILGAGAGAAAEAQAAAAATYESAIGANILHES</sequence>
<accession>A0ABV8K6Y1</accession>
<gene>
    <name evidence="1" type="ORF">ACFOZ8_18975</name>
</gene>
<name>A0ABV8K6Y1_9BACL</name>
<protein>
    <recommendedName>
        <fullName evidence="3">Fungal lipase-like domain-containing protein</fullName>
    </recommendedName>
</protein>
<dbReference type="Gene3D" id="3.40.50.1820">
    <property type="entry name" value="alpha/beta hydrolase"/>
    <property type="match status" value="1"/>
</dbReference>
<dbReference type="RefSeq" id="WP_377720332.1">
    <property type="nucleotide sequence ID" value="NZ_JBHSAM010000028.1"/>
</dbReference>
<organism evidence="1 2">
    <name type="scientific">Paenibacillus xanthanilyticus</name>
    <dbReference type="NCBI Taxonomy" id="1783531"/>
    <lineage>
        <taxon>Bacteria</taxon>
        <taxon>Bacillati</taxon>
        <taxon>Bacillota</taxon>
        <taxon>Bacilli</taxon>
        <taxon>Bacillales</taxon>
        <taxon>Paenibacillaceae</taxon>
        <taxon>Paenibacillus</taxon>
    </lineage>
</organism>
<dbReference type="EMBL" id="JBHSAM010000028">
    <property type="protein sequence ID" value="MFC4101733.1"/>
    <property type="molecule type" value="Genomic_DNA"/>
</dbReference>
<evidence type="ECO:0000313" key="1">
    <source>
        <dbReference type="EMBL" id="MFC4101733.1"/>
    </source>
</evidence>
<evidence type="ECO:0000313" key="2">
    <source>
        <dbReference type="Proteomes" id="UP001595715"/>
    </source>
</evidence>
<comment type="caution">
    <text evidence="1">The sequence shown here is derived from an EMBL/GenBank/DDBJ whole genome shotgun (WGS) entry which is preliminary data.</text>
</comment>
<dbReference type="SUPFAM" id="SSF53474">
    <property type="entry name" value="alpha/beta-Hydrolases"/>
    <property type="match status" value="1"/>
</dbReference>
<dbReference type="InterPro" id="IPR029058">
    <property type="entry name" value="AB_hydrolase_fold"/>
</dbReference>
<dbReference type="Proteomes" id="UP001595715">
    <property type="component" value="Unassembled WGS sequence"/>
</dbReference>